<dbReference type="AlphaFoldDB" id="A0A1Y5N7D5"/>
<feature type="transmembrane region" description="Helical" evidence="1">
    <location>
        <begin position="229"/>
        <end position="247"/>
    </location>
</feature>
<dbReference type="EMBL" id="NDYQ01000015">
    <property type="protein sequence ID" value="OUT16429.1"/>
    <property type="molecule type" value="Genomic_DNA"/>
</dbReference>
<evidence type="ECO:0000313" key="3">
    <source>
        <dbReference type="Proteomes" id="UP000195893"/>
    </source>
</evidence>
<feature type="transmembrane region" description="Helical" evidence="1">
    <location>
        <begin position="280"/>
        <end position="299"/>
    </location>
</feature>
<dbReference type="RefSeq" id="WP_087582067.1">
    <property type="nucleotide sequence ID" value="NZ_NDYQ01000015.1"/>
</dbReference>
<feature type="transmembrane region" description="Helical" evidence="1">
    <location>
        <begin position="150"/>
        <end position="171"/>
    </location>
</feature>
<gene>
    <name evidence="2" type="ORF">B9N60_08705</name>
</gene>
<dbReference type="Proteomes" id="UP000195893">
    <property type="component" value="Unassembled WGS sequence"/>
</dbReference>
<keyword evidence="1" id="KW-0472">Membrane</keyword>
<feature type="transmembrane region" description="Helical" evidence="1">
    <location>
        <begin position="183"/>
        <end position="208"/>
    </location>
</feature>
<name>A0A1Y5N7D5_9BACT</name>
<keyword evidence="1" id="KW-0812">Transmembrane</keyword>
<keyword evidence="1" id="KW-1133">Transmembrane helix</keyword>
<evidence type="ECO:0000313" key="2">
    <source>
        <dbReference type="EMBL" id="OUT16429.1"/>
    </source>
</evidence>
<proteinExistence type="predicted"/>
<protein>
    <submittedName>
        <fullName evidence="2">Uncharacterized protein</fullName>
    </submittedName>
</protein>
<comment type="caution">
    <text evidence="2">The sequence shown here is derived from an EMBL/GenBank/DDBJ whole genome shotgun (WGS) entry which is preliminary data.</text>
</comment>
<feature type="transmembrane region" description="Helical" evidence="1">
    <location>
        <begin position="332"/>
        <end position="351"/>
    </location>
</feature>
<evidence type="ECO:0000256" key="1">
    <source>
        <dbReference type="SAM" id="Phobius"/>
    </source>
</evidence>
<feature type="transmembrane region" description="Helical" evidence="1">
    <location>
        <begin position="305"/>
        <end position="325"/>
    </location>
</feature>
<reference evidence="2 3" key="1">
    <citation type="submission" date="2017-04" db="EMBL/GenBank/DDBJ databases">
        <title>Complete genome of Campylobacter concisus ATCC 33237T and draft genomes for an additional eight well characterized C. concisus strains.</title>
        <authorList>
            <person name="Cornelius A.J."/>
            <person name="Miller W.G."/>
            <person name="Lastovica A.J."/>
            <person name="On S.L."/>
            <person name="French N.P."/>
            <person name="Vandenberg O."/>
            <person name="Biggs P.J."/>
        </authorList>
    </citation>
    <scope>NUCLEOTIDE SEQUENCE [LARGE SCALE GENOMIC DNA]</scope>
    <source>
        <strain evidence="2 3">Lasto127.99</strain>
    </source>
</reference>
<accession>A0A1Y5N7D5</accession>
<sequence length="440" mass="50886">MSYQDILDEKDESVKEASKFINFIKARFLNSHIIGSKQGRLIALLESECELYLKLNRTNYAEISTELKELKERICFVILDIKDEIAKDFEDKNYEIYKKALSRDPEELEKVKNELLLNSFFESRLGEHSANLKANFIKECATNFFKHSNFIVPVVSMLCYFLYFGFEIGYFPSLDSSEMIFTGILLFCATAIVTAFEIAILVFVSYLYQNDDKKYKFKKPKFLFFYSSNFIYFLMLISFAILAFAAFKLNYGWSAILSLLLLSYAGINLVVFFKDRSNFIIYLLSLIMLLLFIISVVVLKDGGFLALWILFCSFMLSFMLGVASIKETKDFSFVFYAALSLMIVSNSLLFIKYTAKTFNIGDVDYKFLLIDKSALKALPSSLCEAKDKEQTPCEIDEKAVKIYDVKLLCNIGKFYYLQTKDGVKFELDSSKVISRKKYER</sequence>
<feature type="transmembrane region" description="Helical" evidence="1">
    <location>
        <begin position="253"/>
        <end position="273"/>
    </location>
</feature>
<organism evidence="2 3">
    <name type="scientific">Campylobacter concisus</name>
    <dbReference type="NCBI Taxonomy" id="199"/>
    <lineage>
        <taxon>Bacteria</taxon>
        <taxon>Pseudomonadati</taxon>
        <taxon>Campylobacterota</taxon>
        <taxon>Epsilonproteobacteria</taxon>
        <taxon>Campylobacterales</taxon>
        <taxon>Campylobacteraceae</taxon>
        <taxon>Campylobacter</taxon>
    </lineage>
</organism>